<dbReference type="SUPFAM" id="SSF48403">
    <property type="entry name" value="Ankyrin repeat"/>
    <property type="match status" value="1"/>
</dbReference>
<proteinExistence type="predicted"/>
<dbReference type="EMBL" id="JAUKUA010000001">
    <property type="protein sequence ID" value="KAK0730876.1"/>
    <property type="molecule type" value="Genomic_DNA"/>
</dbReference>
<evidence type="ECO:0000313" key="2">
    <source>
        <dbReference type="EMBL" id="KAK0730876.1"/>
    </source>
</evidence>
<keyword evidence="3" id="KW-1185">Reference proteome</keyword>
<name>A0AA40BAU2_9PEZI</name>
<dbReference type="AlphaFoldDB" id="A0AA40BAU2"/>
<reference evidence="2" key="1">
    <citation type="submission" date="2023-06" db="EMBL/GenBank/DDBJ databases">
        <title>Genome-scale phylogeny and comparative genomics of the fungal order Sordariales.</title>
        <authorList>
            <consortium name="Lawrence Berkeley National Laboratory"/>
            <person name="Hensen N."/>
            <person name="Bonometti L."/>
            <person name="Westerberg I."/>
            <person name="Brannstrom I.O."/>
            <person name="Guillou S."/>
            <person name="Cros-Aarteil S."/>
            <person name="Calhoun S."/>
            <person name="Haridas S."/>
            <person name="Kuo A."/>
            <person name="Mondo S."/>
            <person name="Pangilinan J."/>
            <person name="Riley R."/>
            <person name="Labutti K."/>
            <person name="Andreopoulos B."/>
            <person name="Lipzen A."/>
            <person name="Chen C."/>
            <person name="Yanf M."/>
            <person name="Daum C."/>
            <person name="Ng V."/>
            <person name="Clum A."/>
            <person name="Steindorff A."/>
            <person name="Ohm R."/>
            <person name="Martin F."/>
            <person name="Silar P."/>
            <person name="Natvig D."/>
            <person name="Lalanne C."/>
            <person name="Gautier V."/>
            <person name="Ament-Velasquez S.L."/>
            <person name="Kruys A."/>
            <person name="Hutchinson M.I."/>
            <person name="Powell A.J."/>
            <person name="Barry K."/>
            <person name="Miller A.N."/>
            <person name="Grigoriev I.V."/>
            <person name="Debuchy R."/>
            <person name="Gladieux P."/>
            <person name="Thoren M.H."/>
            <person name="Johannesson H."/>
        </authorList>
    </citation>
    <scope>NUCLEOTIDE SEQUENCE</scope>
    <source>
        <strain evidence="2">SMH4607-1</strain>
    </source>
</reference>
<dbReference type="Proteomes" id="UP001172102">
    <property type="component" value="Unassembled WGS sequence"/>
</dbReference>
<dbReference type="Gene3D" id="1.25.40.20">
    <property type="entry name" value="Ankyrin repeat-containing domain"/>
    <property type="match status" value="1"/>
</dbReference>
<organism evidence="2 3">
    <name type="scientific">Lasiosphaeris hirsuta</name>
    <dbReference type="NCBI Taxonomy" id="260670"/>
    <lineage>
        <taxon>Eukaryota</taxon>
        <taxon>Fungi</taxon>
        <taxon>Dikarya</taxon>
        <taxon>Ascomycota</taxon>
        <taxon>Pezizomycotina</taxon>
        <taxon>Sordariomycetes</taxon>
        <taxon>Sordariomycetidae</taxon>
        <taxon>Sordariales</taxon>
        <taxon>Lasiosphaeriaceae</taxon>
        <taxon>Lasiosphaeris</taxon>
    </lineage>
</organism>
<accession>A0AA40BAU2</accession>
<comment type="caution">
    <text evidence="2">The sequence shown here is derived from an EMBL/GenBank/DDBJ whole genome shotgun (WGS) entry which is preliminary data.</text>
</comment>
<gene>
    <name evidence="2" type="ORF">B0H67DRAFT_548736</name>
</gene>
<evidence type="ECO:0000256" key="1">
    <source>
        <dbReference type="SAM" id="MobiDB-lite"/>
    </source>
</evidence>
<evidence type="ECO:0008006" key="4">
    <source>
        <dbReference type="Google" id="ProtNLM"/>
    </source>
</evidence>
<feature type="region of interest" description="Disordered" evidence="1">
    <location>
        <begin position="60"/>
        <end position="95"/>
    </location>
</feature>
<dbReference type="InterPro" id="IPR036770">
    <property type="entry name" value="Ankyrin_rpt-contain_sf"/>
</dbReference>
<evidence type="ECO:0000313" key="3">
    <source>
        <dbReference type="Proteomes" id="UP001172102"/>
    </source>
</evidence>
<sequence length="249" mass="27502">MAPKQSVQRTLRAVCRAACARRKQRLRTRFLWTGTLHHATYYHDNVEFIRPLLQAGAQLEGKSKAQGTPLSRGGGGQQRRDRRVPAGPGGPTCTTWTRTATRRCQRRSGTRYSCHAFLRILLRRHVDYRIVTNTQSTILHIAAQHGDEDLSRILAAHSLRGLDAEATDGSGKTAAELLAERVGTPPGLHEAFTRLVEEVALANEESSTDGSYMDALGALEGSHASLETWVHIQDQLISARAARQGEHRV</sequence>
<protein>
    <recommendedName>
        <fullName evidence="4">Ankyrin repeat protein</fullName>
    </recommendedName>
</protein>